<reference evidence="3 4" key="1">
    <citation type="submission" date="2017-03" db="EMBL/GenBank/DDBJ databases">
        <title>WGS assembly of Porphyra umbilicalis.</title>
        <authorList>
            <person name="Brawley S.H."/>
            <person name="Blouin N.A."/>
            <person name="Ficko-Blean E."/>
            <person name="Wheeler G.L."/>
            <person name="Lohr M."/>
            <person name="Goodson H.V."/>
            <person name="Jenkins J.W."/>
            <person name="Blaby-Haas C.E."/>
            <person name="Helliwell K.E."/>
            <person name="Chan C."/>
            <person name="Marriage T."/>
            <person name="Bhattacharya D."/>
            <person name="Klein A.S."/>
            <person name="Badis Y."/>
            <person name="Brodie J."/>
            <person name="Cao Y."/>
            <person name="Collen J."/>
            <person name="Dittami S.M."/>
            <person name="Gachon C.M."/>
            <person name="Green B.R."/>
            <person name="Karpowicz S."/>
            <person name="Kim J.W."/>
            <person name="Kudahl U."/>
            <person name="Lin S."/>
            <person name="Michel G."/>
            <person name="Mittag M."/>
            <person name="Olson B.J."/>
            <person name="Pangilinan J."/>
            <person name="Peng Y."/>
            <person name="Qiu H."/>
            <person name="Shu S."/>
            <person name="Singer J.T."/>
            <person name="Smith A.G."/>
            <person name="Sprecher B.N."/>
            <person name="Wagner V."/>
            <person name="Wang W."/>
            <person name="Wang Z.-Y."/>
            <person name="Yan J."/>
            <person name="Yarish C."/>
            <person name="Zoeuner-Riek S."/>
            <person name="Zhuang Y."/>
            <person name="Zou Y."/>
            <person name="Lindquist E.A."/>
            <person name="Grimwood J."/>
            <person name="Barry K."/>
            <person name="Rokhsar D.S."/>
            <person name="Schmutz J."/>
            <person name="Stiller J.W."/>
            <person name="Grossman A.R."/>
            <person name="Prochnik S.E."/>
        </authorList>
    </citation>
    <scope>NUCLEOTIDE SEQUENCE [LARGE SCALE GENOMIC DNA]</scope>
    <source>
        <strain evidence="3">4086291</strain>
    </source>
</reference>
<keyword evidence="2" id="KW-0812">Transmembrane</keyword>
<name>A0A1X6PBI0_PORUM</name>
<organism evidence="3 4">
    <name type="scientific">Porphyra umbilicalis</name>
    <name type="common">Purple laver</name>
    <name type="synonym">Red alga</name>
    <dbReference type="NCBI Taxonomy" id="2786"/>
    <lineage>
        <taxon>Eukaryota</taxon>
        <taxon>Rhodophyta</taxon>
        <taxon>Bangiophyceae</taxon>
        <taxon>Bangiales</taxon>
        <taxon>Bangiaceae</taxon>
        <taxon>Porphyra</taxon>
    </lineage>
</organism>
<evidence type="ECO:0000313" key="3">
    <source>
        <dbReference type="EMBL" id="OSX78204.1"/>
    </source>
</evidence>
<dbReference type="OrthoDB" id="2013891at2759"/>
<keyword evidence="2" id="KW-1133">Transmembrane helix</keyword>
<proteinExistence type="predicted"/>
<dbReference type="AlphaFoldDB" id="A0A1X6PBI0"/>
<evidence type="ECO:0000256" key="1">
    <source>
        <dbReference type="SAM" id="MobiDB-lite"/>
    </source>
</evidence>
<keyword evidence="4" id="KW-1185">Reference proteome</keyword>
<feature type="transmembrane region" description="Helical" evidence="2">
    <location>
        <begin position="121"/>
        <end position="145"/>
    </location>
</feature>
<keyword evidence="2" id="KW-0472">Membrane</keyword>
<feature type="region of interest" description="Disordered" evidence="1">
    <location>
        <begin position="57"/>
        <end position="90"/>
    </location>
</feature>
<protein>
    <submittedName>
        <fullName evidence="3">Uncharacterized protein</fullName>
    </submittedName>
</protein>
<evidence type="ECO:0000313" key="4">
    <source>
        <dbReference type="Proteomes" id="UP000218209"/>
    </source>
</evidence>
<accession>A0A1X6PBI0</accession>
<gene>
    <name evidence="3" type="ORF">BU14_0116s0024</name>
</gene>
<evidence type="ECO:0000256" key="2">
    <source>
        <dbReference type="SAM" id="Phobius"/>
    </source>
</evidence>
<dbReference type="Proteomes" id="UP000218209">
    <property type="component" value="Unassembled WGS sequence"/>
</dbReference>
<dbReference type="EMBL" id="KV918818">
    <property type="protein sequence ID" value="OSX78204.1"/>
    <property type="molecule type" value="Genomic_DNA"/>
</dbReference>
<feature type="compositionally biased region" description="Gly residues" evidence="1">
    <location>
        <begin position="66"/>
        <end position="79"/>
    </location>
</feature>
<sequence length="154" mass="15199">MCALSSPRMAFAPAPAAAGGGVFATPAAISGGRPSPAARLGRSPFAGTVRLSRSALPHPRRTLPAGAGGLVALGGGSDGGPPSSPPPLGSVPSSLLLLTSSVAAIASIGCVFELSSGKPQYGVQLTTAILTVCVPGFLFLFYAAIKKGQAEERE</sequence>